<gene>
    <name evidence="1" type="ORF">K1X15_20610</name>
</gene>
<evidence type="ECO:0000313" key="1">
    <source>
        <dbReference type="EMBL" id="QYO76931.1"/>
    </source>
</evidence>
<accession>A0ABX8WDX9</accession>
<dbReference type="EMBL" id="CP080590">
    <property type="protein sequence ID" value="QYO76931.1"/>
    <property type="molecule type" value="Genomic_DNA"/>
</dbReference>
<keyword evidence="2" id="KW-1185">Reference proteome</keyword>
<dbReference type="Proteomes" id="UP000825799">
    <property type="component" value="Chromosome"/>
</dbReference>
<evidence type="ECO:0000313" key="2">
    <source>
        <dbReference type="Proteomes" id="UP000825799"/>
    </source>
</evidence>
<organism evidence="1 2">
    <name type="scientific">Devosia salina</name>
    <dbReference type="NCBI Taxonomy" id="2860336"/>
    <lineage>
        <taxon>Bacteria</taxon>
        <taxon>Pseudomonadati</taxon>
        <taxon>Pseudomonadota</taxon>
        <taxon>Alphaproteobacteria</taxon>
        <taxon>Hyphomicrobiales</taxon>
        <taxon>Devosiaceae</taxon>
        <taxon>Devosia</taxon>
    </lineage>
</organism>
<proteinExistence type="predicted"/>
<protein>
    <submittedName>
        <fullName evidence="1">Uncharacterized protein</fullName>
    </submittedName>
</protein>
<reference evidence="1 2" key="1">
    <citation type="submission" date="2021-08" db="EMBL/GenBank/DDBJ databases">
        <title>Devosia salina sp. nov., isolated from the South China Sea sediment.</title>
        <authorList>
            <person name="Zhou Z."/>
        </authorList>
    </citation>
    <scope>NUCLEOTIDE SEQUENCE [LARGE SCALE GENOMIC DNA]</scope>
    <source>
        <strain evidence="1 2">SCS-3</strain>
    </source>
</reference>
<dbReference type="RefSeq" id="WP_220305395.1">
    <property type="nucleotide sequence ID" value="NZ_CP080590.1"/>
</dbReference>
<name>A0ABX8WDX9_9HYPH</name>
<sequence>MLLLRLFLVLLPTKERTLNERIERDRILRELTPEKVQEELDKISSQRNDMQLNGTGIGLGSWSPMPTSILQ</sequence>